<dbReference type="Pfam" id="PF11523">
    <property type="entry name" value="DUF3223"/>
    <property type="match status" value="1"/>
</dbReference>
<organism evidence="1">
    <name type="scientific">viral metagenome</name>
    <dbReference type="NCBI Taxonomy" id="1070528"/>
    <lineage>
        <taxon>unclassified sequences</taxon>
        <taxon>metagenomes</taxon>
        <taxon>organismal metagenomes</taxon>
    </lineage>
</organism>
<dbReference type="Gene3D" id="3.10.450.40">
    <property type="match status" value="1"/>
</dbReference>
<dbReference type="EMBL" id="MN740525">
    <property type="protein sequence ID" value="QHU31203.1"/>
    <property type="molecule type" value="Genomic_DNA"/>
</dbReference>
<dbReference type="AlphaFoldDB" id="A0A6C0LKX0"/>
<name>A0A6C0LKX0_9ZZZZ</name>
<protein>
    <submittedName>
        <fullName evidence="1">Uncharacterized protein</fullName>
    </submittedName>
</protein>
<evidence type="ECO:0000313" key="1">
    <source>
        <dbReference type="EMBL" id="QHU31203.1"/>
    </source>
</evidence>
<proteinExistence type="predicted"/>
<accession>A0A6C0LKX0</accession>
<sequence length="204" mass="24391">MNKTAKRNHFKTILNKGLSPSLYNERNNDYVELVELFKNHPEYPNKLRELKDICIVRNKRTPKYYEFNLIRTDGTREDISYIECISPSNKSLNEALRYCVQPQIDHFRDTNIMKCKFCNKTSRAEEIQVDHIIMFKVLTTNFLKNKKHIPTEFDSSYFNGAMFKDDDKMFANEWYEYHLNNAKLRPLCKTCNLTRPKNDKIEEL</sequence>
<reference evidence="1" key="1">
    <citation type="journal article" date="2020" name="Nature">
        <title>Giant virus diversity and host interactions through global metagenomics.</title>
        <authorList>
            <person name="Schulz F."/>
            <person name="Roux S."/>
            <person name="Paez-Espino D."/>
            <person name="Jungbluth S."/>
            <person name="Walsh D.A."/>
            <person name="Denef V.J."/>
            <person name="McMahon K.D."/>
            <person name="Konstantinidis K.T."/>
            <person name="Eloe-Fadrosh E.A."/>
            <person name="Kyrpides N.C."/>
            <person name="Woyke T."/>
        </authorList>
    </citation>
    <scope>NUCLEOTIDE SEQUENCE</scope>
    <source>
        <strain evidence="1">GVMAG-M-3300027963-21</strain>
    </source>
</reference>